<accession>A0A1I5IT29</accession>
<dbReference type="InterPro" id="IPR045749">
    <property type="entry name" value="DUF6090"/>
</dbReference>
<sequence>MLHLFKKIRKKLLKENRLKNYLVYALGEILLVVIGILIALAINNANQNRIIKNKEQNYLIGLKNEFSTSRAKLLELMKINQENLETAKAILIQIDKKEVSSSQLSSMLFQTYSRDISFNPNNSLLLEMISSGSLRELSNLYLRHNLTNWLATLDDIAKQEKDLLAQREKALDLFRSDEFSLRTILEQSGVSSQMGIPVTNQGSSILPILESLEFENSLLQFILSTEATQILHYQPLLADLEIILEILEKEIK</sequence>
<dbReference type="EMBL" id="FOVW01000010">
    <property type="protein sequence ID" value="SFO63678.1"/>
    <property type="molecule type" value="Genomic_DNA"/>
</dbReference>
<reference evidence="3" key="1">
    <citation type="submission" date="2016-10" db="EMBL/GenBank/DDBJ databases">
        <authorList>
            <person name="Varghese N."/>
            <person name="Submissions S."/>
        </authorList>
    </citation>
    <scope>NUCLEOTIDE SEQUENCE [LARGE SCALE GENOMIC DNA]</scope>
    <source>
        <strain evidence="3">DSM 15282</strain>
    </source>
</reference>
<proteinExistence type="predicted"/>
<name>A0A1I5IT29_9BACT</name>
<dbReference type="Pfam" id="PF19578">
    <property type="entry name" value="DUF6090"/>
    <property type="match status" value="1"/>
</dbReference>
<keyword evidence="1" id="KW-0472">Membrane</keyword>
<protein>
    <submittedName>
        <fullName evidence="2">Uncharacterized protein</fullName>
    </submittedName>
</protein>
<gene>
    <name evidence="2" type="ORF">SAMN04488519_1104</name>
</gene>
<organism evidence="2 3">
    <name type="scientific">Algoriphagus ornithinivorans</name>
    <dbReference type="NCBI Taxonomy" id="226506"/>
    <lineage>
        <taxon>Bacteria</taxon>
        <taxon>Pseudomonadati</taxon>
        <taxon>Bacteroidota</taxon>
        <taxon>Cytophagia</taxon>
        <taxon>Cytophagales</taxon>
        <taxon>Cyclobacteriaceae</taxon>
        <taxon>Algoriphagus</taxon>
    </lineage>
</organism>
<dbReference type="Proteomes" id="UP000199564">
    <property type="component" value="Unassembled WGS sequence"/>
</dbReference>
<evidence type="ECO:0000313" key="3">
    <source>
        <dbReference type="Proteomes" id="UP000199564"/>
    </source>
</evidence>
<keyword evidence="3" id="KW-1185">Reference proteome</keyword>
<evidence type="ECO:0000313" key="2">
    <source>
        <dbReference type="EMBL" id="SFO63678.1"/>
    </source>
</evidence>
<dbReference type="AlphaFoldDB" id="A0A1I5IT29"/>
<evidence type="ECO:0000256" key="1">
    <source>
        <dbReference type="SAM" id="Phobius"/>
    </source>
</evidence>
<dbReference type="RefSeq" id="WP_091655128.1">
    <property type="nucleotide sequence ID" value="NZ_FOVW01000010.1"/>
</dbReference>
<keyword evidence="1" id="KW-0812">Transmembrane</keyword>
<feature type="transmembrane region" description="Helical" evidence="1">
    <location>
        <begin position="21"/>
        <end position="42"/>
    </location>
</feature>
<keyword evidence="1" id="KW-1133">Transmembrane helix</keyword>
<dbReference type="STRING" id="226506.SAMN04488519_1104"/>